<dbReference type="AlphaFoldDB" id="A0A139AEN6"/>
<evidence type="ECO:0000313" key="6">
    <source>
        <dbReference type="EMBL" id="KXS14883.1"/>
    </source>
</evidence>
<dbReference type="Pfam" id="PF08597">
    <property type="entry name" value="eIF3_subunit"/>
    <property type="match status" value="1"/>
</dbReference>
<evidence type="ECO:0000313" key="7">
    <source>
        <dbReference type="Proteomes" id="UP000070544"/>
    </source>
</evidence>
<dbReference type="GO" id="GO:0003743">
    <property type="term" value="F:translation initiation factor activity"/>
    <property type="evidence" value="ECO:0007669"/>
    <property type="project" value="UniProtKB-KW"/>
</dbReference>
<dbReference type="GO" id="GO:0005852">
    <property type="term" value="C:eukaryotic translation initiation factor 3 complex"/>
    <property type="evidence" value="ECO:0007669"/>
    <property type="project" value="InterPro"/>
</dbReference>
<evidence type="ECO:0000256" key="4">
    <source>
        <dbReference type="ARBA" id="ARBA00029904"/>
    </source>
</evidence>
<dbReference type="EMBL" id="KQ965766">
    <property type="protein sequence ID" value="KXS14883.1"/>
    <property type="molecule type" value="Genomic_DNA"/>
</dbReference>
<dbReference type="PANTHER" id="PTHR21681:SF0">
    <property type="entry name" value="EUKARYOTIC TRANSLATION INITIATION FACTOR 3 SUBUNIT J"/>
    <property type="match status" value="1"/>
</dbReference>
<feature type="compositionally biased region" description="Basic and acidic residues" evidence="5">
    <location>
        <begin position="109"/>
        <end position="129"/>
    </location>
</feature>
<dbReference type="InterPro" id="IPR013906">
    <property type="entry name" value="eIF3j"/>
</dbReference>
<dbReference type="OrthoDB" id="20381at2759"/>
<name>A0A139AEN6_GONPJ</name>
<protein>
    <recommendedName>
        <fullName evidence="4">Eukaryotic translation initiation factor 3 30 kDa subunit</fullName>
    </recommendedName>
</protein>
<dbReference type="OMA" id="MYADIRI"/>
<reference evidence="6 7" key="1">
    <citation type="journal article" date="2015" name="Genome Biol. Evol.">
        <title>Phylogenomic analyses indicate that early fungi evolved digesting cell walls of algal ancestors of land plants.</title>
        <authorList>
            <person name="Chang Y."/>
            <person name="Wang S."/>
            <person name="Sekimoto S."/>
            <person name="Aerts A.L."/>
            <person name="Choi C."/>
            <person name="Clum A."/>
            <person name="LaButti K.M."/>
            <person name="Lindquist E.A."/>
            <person name="Yee Ngan C."/>
            <person name="Ohm R.A."/>
            <person name="Salamov A.A."/>
            <person name="Grigoriev I.V."/>
            <person name="Spatafora J.W."/>
            <person name="Berbee M.L."/>
        </authorList>
    </citation>
    <scope>NUCLEOTIDE SEQUENCE [LARGE SCALE GENOMIC DNA]</scope>
    <source>
        <strain evidence="6 7">JEL478</strain>
    </source>
</reference>
<evidence type="ECO:0000256" key="2">
    <source>
        <dbReference type="ARBA" id="ARBA00022540"/>
    </source>
</evidence>
<evidence type="ECO:0000256" key="1">
    <source>
        <dbReference type="ARBA" id="ARBA00022490"/>
    </source>
</evidence>
<organism evidence="6 7">
    <name type="scientific">Gonapodya prolifera (strain JEL478)</name>
    <name type="common">Monoblepharis prolifera</name>
    <dbReference type="NCBI Taxonomy" id="1344416"/>
    <lineage>
        <taxon>Eukaryota</taxon>
        <taxon>Fungi</taxon>
        <taxon>Fungi incertae sedis</taxon>
        <taxon>Chytridiomycota</taxon>
        <taxon>Chytridiomycota incertae sedis</taxon>
        <taxon>Monoblepharidomycetes</taxon>
        <taxon>Monoblepharidales</taxon>
        <taxon>Gonapodyaceae</taxon>
        <taxon>Gonapodya</taxon>
    </lineage>
</organism>
<accession>A0A139AEN6</accession>
<feature type="region of interest" description="Disordered" evidence="5">
    <location>
        <begin position="1"/>
        <end position="161"/>
    </location>
</feature>
<dbReference type="InterPro" id="IPR023194">
    <property type="entry name" value="eIF3-like_dom_sf"/>
</dbReference>
<dbReference type="STRING" id="1344416.A0A139AEN6"/>
<dbReference type="Proteomes" id="UP000070544">
    <property type="component" value="Unassembled WGS sequence"/>
</dbReference>
<keyword evidence="2 6" id="KW-0396">Initiation factor</keyword>
<dbReference type="Gene3D" id="1.10.246.60">
    <property type="entry name" value="Eukaryotic translation initiation factor 3 like domains"/>
    <property type="match status" value="1"/>
</dbReference>
<gene>
    <name evidence="6" type="ORF">M427DRAFT_335761</name>
</gene>
<proteinExistence type="predicted"/>
<keyword evidence="3" id="KW-0648">Protein biosynthesis</keyword>
<feature type="compositionally biased region" description="Low complexity" evidence="5">
    <location>
        <begin position="49"/>
        <end position="72"/>
    </location>
</feature>
<dbReference type="PANTHER" id="PTHR21681">
    <property type="entry name" value="EUKARYOTIC TRANSLATION INITIATION FACTOR 3 SUBUNIT J"/>
    <property type="match status" value="1"/>
</dbReference>
<keyword evidence="7" id="KW-1185">Reference proteome</keyword>
<evidence type="ECO:0000256" key="3">
    <source>
        <dbReference type="ARBA" id="ARBA00022917"/>
    </source>
</evidence>
<feature type="compositionally biased region" description="Basic and acidic residues" evidence="5">
    <location>
        <begin position="38"/>
        <end position="48"/>
    </location>
</feature>
<feature type="compositionally biased region" description="Acidic residues" evidence="5">
    <location>
        <begin position="28"/>
        <end position="37"/>
    </location>
</feature>
<keyword evidence="1" id="KW-0963">Cytoplasm</keyword>
<evidence type="ECO:0000256" key="5">
    <source>
        <dbReference type="SAM" id="MobiDB-lite"/>
    </source>
</evidence>
<sequence>MSWDDEDFEPPASKAPTLLPKKKGKWDDEVEEDDAVDDWEKLAEEKPAEPASKPTSPAPTSAAKSKDAAPAGSKKKAGKTKYEKFDLAAAASEGPQENDEDEMTSLSPAERKRRERELQEQADFRHTEDLFAGLPKPSETKANGAAAGDGFSLTGSNPKTKEEFTKLGKDISAELQKFEKSPHFPTLVESLVRELCSHLEDPSDLRKVQAHLTQFLSDRVKQKDTAGKKKKAPLKKLHVDDGDMYADIRIAGAATGAGRDDIYDDFM</sequence>